<reference evidence="5" key="2">
    <citation type="submission" date="2023-02" db="EMBL/GenBank/DDBJ databases">
        <authorList>
            <consortium name="DOE Joint Genome Institute"/>
            <person name="Mondo S.J."/>
            <person name="Chang Y."/>
            <person name="Wang Y."/>
            <person name="Ahrendt S."/>
            <person name="Andreopoulos W."/>
            <person name="Barry K."/>
            <person name="Beard J."/>
            <person name="Benny G.L."/>
            <person name="Blankenship S."/>
            <person name="Bonito G."/>
            <person name="Cuomo C."/>
            <person name="Desiro A."/>
            <person name="Gervers K.A."/>
            <person name="Hundley H."/>
            <person name="Kuo A."/>
            <person name="LaButti K."/>
            <person name="Lang B.F."/>
            <person name="Lipzen A."/>
            <person name="O'Donnell K."/>
            <person name="Pangilinan J."/>
            <person name="Reynolds N."/>
            <person name="Sandor L."/>
            <person name="Smith M.W."/>
            <person name="Tsang A."/>
            <person name="Grigoriev I.V."/>
            <person name="Stajich J.E."/>
            <person name="Spatafora J.W."/>
        </authorList>
    </citation>
    <scope>NUCLEOTIDE SEQUENCE</scope>
    <source>
        <strain evidence="5">RSA 2281</strain>
    </source>
</reference>
<dbReference type="PROSITE" id="PS00061">
    <property type="entry name" value="ADH_SHORT"/>
    <property type="match status" value="1"/>
</dbReference>
<name>A0AAD5KH37_9FUNG</name>
<evidence type="ECO:0000256" key="2">
    <source>
        <dbReference type="ARBA" id="ARBA00022857"/>
    </source>
</evidence>
<proteinExistence type="inferred from homology"/>
<accession>A0AAD5KH37</accession>
<dbReference type="AlphaFoldDB" id="A0AAD5KH37"/>
<dbReference type="GO" id="GO:0016616">
    <property type="term" value="F:oxidoreductase activity, acting on the CH-OH group of donors, NAD or NADP as acceptor"/>
    <property type="evidence" value="ECO:0007669"/>
    <property type="project" value="TreeGrafter"/>
</dbReference>
<gene>
    <name evidence="5" type="ORF">BDA99DRAFT_502214</name>
</gene>
<dbReference type="PRINTS" id="PR00080">
    <property type="entry name" value="SDRFAMILY"/>
</dbReference>
<dbReference type="EMBL" id="JAIXMP010000007">
    <property type="protein sequence ID" value="KAI9270591.1"/>
    <property type="molecule type" value="Genomic_DNA"/>
</dbReference>
<evidence type="ECO:0000256" key="1">
    <source>
        <dbReference type="ARBA" id="ARBA00006484"/>
    </source>
</evidence>
<dbReference type="InterPro" id="IPR036291">
    <property type="entry name" value="NAD(P)-bd_dom_sf"/>
</dbReference>
<keyword evidence="3" id="KW-0560">Oxidoreductase</keyword>
<organism evidence="5 6">
    <name type="scientific">Phascolomyces articulosus</name>
    <dbReference type="NCBI Taxonomy" id="60185"/>
    <lineage>
        <taxon>Eukaryota</taxon>
        <taxon>Fungi</taxon>
        <taxon>Fungi incertae sedis</taxon>
        <taxon>Mucoromycota</taxon>
        <taxon>Mucoromycotina</taxon>
        <taxon>Mucoromycetes</taxon>
        <taxon>Mucorales</taxon>
        <taxon>Lichtheimiaceae</taxon>
        <taxon>Phascolomyces</taxon>
    </lineage>
</organism>
<dbReference type="InterPro" id="IPR020904">
    <property type="entry name" value="Sc_DH/Rdtase_CS"/>
</dbReference>
<sequence>MDPFVSKVGVVTGAARGIGYNVAKELVARGAYVVIGDLLDKQGEAAAKEFNDRAGKQVAVYLHTDVTKYKDLIALFALAEKTFGSVDIAVLNAGITGPTACGIFTPLDDEKDMFIHEVNMGGVIKGDKVAILHMAKHGRGGVIVNTASMAGVTPSSYIASYCASKHAVVGWTRSLSHLKHVCNVRVNAVCPAVCPTEINDNVESQSASEFLKSSPQVPMEVVVQTFMRCIEDTRLSGDILLALPDGTHVQPKYIPPASSISKEFLEKLPQIRKSGNMNDKESLAQAIKNAKL</sequence>
<dbReference type="SUPFAM" id="SSF51735">
    <property type="entry name" value="NAD(P)-binding Rossmann-fold domains"/>
    <property type="match status" value="1"/>
</dbReference>
<evidence type="ECO:0000313" key="6">
    <source>
        <dbReference type="Proteomes" id="UP001209540"/>
    </source>
</evidence>
<evidence type="ECO:0000256" key="3">
    <source>
        <dbReference type="ARBA" id="ARBA00023002"/>
    </source>
</evidence>
<keyword evidence="2" id="KW-0521">NADP</keyword>
<evidence type="ECO:0000313" key="5">
    <source>
        <dbReference type="EMBL" id="KAI9270591.1"/>
    </source>
</evidence>
<evidence type="ECO:0000256" key="4">
    <source>
        <dbReference type="RuleBase" id="RU000363"/>
    </source>
</evidence>
<dbReference type="Gene3D" id="3.40.50.720">
    <property type="entry name" value="NAD(P)-binding Rossmann-like Domain"/>
    <property type="match status" value="1"/>
</dbReference>
<comment type="similarity">
    <text evidence="1 4">Belongs to the short-chain dehydrogenases/reductases (SDR) family.</text>
</comment>
<keyword evidence="6" id="KW-1185">Reference proteome</keyword>
<reference evidence="5" key="1">
    <citation type="journal article" date="2022" name="IScience">
        <title>Evolution of zygomycete secretomes and the origins of terrestrial fungal ecologies.</title>
        <authorList>
            <person name="Chang Y."/>
            <person name="Wang Y."/>
            <person name="Mondo S."/>
            <person name="Ahrendt S."/>
            <person name="Andreopoulos W."/>
            <person name="Barry K."/>
            <person name="Beard J."/>
            <person name="Benny G.L."/>
            <person name="Blankenship S."/>
            <person name="Bonito G."/>
            <person name="Cuomo C."/>
            <person name="Desiro A."/>
            <person name="Gervers K.A."/>
            <person name="Hundley H."/>
            <person name="Kuo A."/>
            <person name="LaButti K."/>
            <person name="Lang B.F."/>
            <person name="Lipzen A."/>
            <person name="O'Donnell K."/>
            <person name="Pangilinan J."/>
            <person name="Reynolds N."/>
            <person name="Sandor L."/>
            <person name="Smith M.E."/>
            <person name="Tsang A."/>
            <person name="Grigoriev I.V."/>
            <person name="Stajich J.E."/>
            <person name="Spatafora J.W."/>
        </authorList>
    </citation>
    <scope>NUCLEOTIDE SEQUENCE</scope>
    <source>
        <strain evidence="5">RSA 2281</strain>
    </source>
</reference>
<dbReference type="Pfam" id="PF00106">
    <property type="entry name" value="adh_short"/>
    <property type="match status" value="1"/>
</dbReference>
<dbReference type="InterPro" id="IPR002347">
    <property type="entry name" value="SDR_fam"/>
</dbReference>
<protein>
    <submittedName>
        <fullName evidence="5">Uncharacterized protein</fullName>
    </submittedName>
</protein>
<dbReference type="GO" id="GO:0005737">
    <property type="term" value="C:cytoplasm"/>
    <property type="evidence" value="ECO:0007669"/>
    <property type="project" value="TreeGrafter"/>
</dbReference>
<dbReference type="PANTHER" id="PTHR44229:SF4">
    <property type="entry name" value="15-HYDROXYPROSTAGLANDIN DEHYDROGENASE [NAD(+)]"/>
    <property type="match status" value="1"/>
</dbReference>
<dbReference type="Proteomes" id="UP001209540">
    <property type="component" value="Unassembled WGS sequence"/>
</dbReference>
<dbReference type="PANTHER" id="PTHR44229">
    <property type="entry name" value="15-HYDROXYPROSTAGLANDIN DEHYDROGENASE [NAD(+)]"/>
    <property type="match status" value="1"/>
</dbReference>
<comment type="caution">
    <text evidence="5">The sequence shown here is derived from an EMBL/GenBank/DDBJ whole genome shotgun (WGS) entry which is preliminary data.</text>
</comment>
<dbReference type="PRINTS" id="PR00081">
    <property type="entry name" value="GDHRDH"/>
</dbReference>